<dbReference type="InterPro" id="IPR013656">
    <property type="entry name" value="PAS_4"/>
</dbReference>
<accession>A0ABT5BRH4</accession>
<dbReference type="InterPro" id="IPR036513">
    <property type="entry name" value="STAS_dom_sf"/>
</dbReference>
<dbReference type="InterPro" id="IPR000014">
    <property type="entry name" value="PAS"/>
</dbReference>
<protein>
    <submittedName>
        <fullName evidence="3">PAS domain S-box protein</fullName>
    </submittedName>
</protein>
<evidence type="ECO:0000313" key="4">
    <source>
        <dbReference type="Proteomes" id="UP001217485"/>
    </source>
</evidence>
<comment type="caution">
    <text evidence="3">The sequence shown here is derived from an EMBL/GenBank/DDBJ whole genome shotgun (WGS) entry which is preliminary data.</text>
</comment>
<dbReference type="CDD" id="cd07041">
    <property type="entry name" value="STAS_RsbR_RsbS_like"/>
    <property type="match status" value="1"/>
</dbReference>
<keyword evidence="4" id="KW-1185">Reference proteome</keyword>
<dbReference type="Pfam" id="PF08448">
    <property type="entry name" value="PAS_4"/>
    <property type="match status" value="1"/>
</dbReference>
<dbReference type="CDD" id="cd00130">
    <property type="entry name" value="PAS"/>
    <property type="match status" value="1"/>
</dbReference>
<dbReference type="PROSITE" id="PS50801">
    <property type="entry name" value="STAS"/>
    <property type="match status" value="1"/>
</dbReference>
<name>A0ABT5BRH4_9BACT</name>
<dbReference type="InterPro" id="IPR002645">
    <property type="entry name" value="STAS_dom"/>
</dbReference>
<feature type="domain" description="STAS" evidence="2">
    <location>
        <begin position="266"/>
        <end position="381"/>
    </location>
</feature>
<dbReference type="SUPFAM" id="SSF55785">
    <property type="entry name" value="PYP-like sensor domain (PAS domain)"/>
    <property type="match status" value="2"/>
</dbReference>
<evidence type="ECO:0000259" key="2">
    <source>
        <dbReference type="PROSITE" id="PS50801"/>
    </source>
</evidence>
<dbReference type="Proteomes" id="UP001217485">
    <property type="component" value="Unassembled WGS sequence"/>
</dbReference>
<dbReference type="NCBIfam" id="TIGR00229">
    <property type="entry name" value="sensory_box"/>
    <property type="match status" value="1"/>
</dbReference>
<dbReference type="Gene3D" id="3.30.450.20">
    <property type="entry name" value="PAS domain"/>
    <property type="match status" value="1"/>
</dbReference>
<dbReference type="Pfam" id="PF01740">
    <property type="entry name" value="STAS"/>
    <property type="match status" value="1"/>
</dbReference>
<proteinExistence type="predicted"/>
<dbReference type="RefSeq" id="WP_272093545.1">
    <property type="nucleotide sequence ID" value="NZ_JAQNDK010000001.1"/>
</dbReference>
<dbReference type="InterPro" id="IPR035965">
    <property type="entry name" value="PAS-like_dom_sf"/>
</dbReference>
<keyword evidence="1" id="KW-0597">Phosphoprotein</keyword>
<dbReference type="PANTHER" id="PTHR33745:SF3">
    <property type="entry name" value="RSBT CO-ANTAGONIST PROTEIN RSBRC"/>
    <property type="match status" value="1"/>
</dbReference>
<dbReference type="EMBL" id="JAQNDK010000001">
    <property type="protein sequence ID" value="MDC0676771.1"/>
    <property type="molecule type" value="Genomic_DNA"/>
</dbReference>
<dbReference type="Gene3D" id="3.30.750.24">
    <property type="entry name" value="STAS domain"/>
    <property type="match status" value="1"/>
</dbReference>
<dbReference type="SMART" id="SM00091">
    <property type="entry name" value="PAS"/>
    <property type="match status" value="2"/>
</dbReference>
<sequence length="396" mass="42545">MTQHYMSSRDPWEAAYLYSPEALFVADIDGTLSHWSESFGHTVGHAATPGTAFFQLFHDDDREAARAKWSVLLETPGAVELCGRVMTAGNVYASFSCVLRRAPHGQAVYGSLHPTSGAVDLPAAGPGKGEDADMLRALSDNLPVIVWSCDAAGVITRHDGRGLAGLGLKRGQLVGTNLFDVFASAPEGTENVRRALRGCPSHSMSHVPANNSFWENWMVPIQSPLGNVESVIGLSLDVSEAKRAEEELRLRLLQIQKQQEVIGKLSTPIIQVWDGVVALPMVGVVDSARTADVMQNLLDEIVRTSARYAILDLTGVEMVDTQVANHLIKLVNAIRLLGAGGIICGIRPSVAQTIVELGLDLDSMVTRSNLRAGIMFCINQMRQPATTPAANGSSGR</sequence>
<reference evidence="3 4" key="1">
    <citation type="submission" date="2023-01" db="EMBL/GenBank/DDBJ databases">
        <title>Minimal conservation of predation-associated metabolite biosynthetic gene clusters underscores biosynthetic potential of Myxococcota including descriptions for ten novel species: Archangium lansinium sp. nov., Myxococcus landrumus sp. nov., Nannocystis bai.</title>
        <authorList>
            <person name="Ahearne A."/>
            <person name="Stevens C."/>
            <person name="Dowd S."/>
        </authorList>
    </citation>
    <scope>NUCLEOTIDE SEQUENCE [LARGE SCALE GENOMIC DNA]</scope>
    <source>
        <strain evidence="3 4">WIWO2</strain>
    </source>
</reference>
<organism evidence="3 4">
    <name type="scientific">Sorangium atrum</name>
    <dbReference type="NCBI Taxonomy" id="2995308"/>
    <lineage>
        <taxon>Bacteria</taxon>
        <taxon>Pseudomonadati</taxon>
        <taxon>Myxococcota</taxon>
        <taxon>Polyangia</taxon>
        <taxon>Polyangiales</taxon>
        <taxon>Polyangiaceae</taxon>
        <taxon>Sorangium</taxon>
    </lineage>
</organism>
<dbReference type="SUPFAM" id="SSF52091">
    <property type="entry name" value="SpoIIaa-like"/>
    <property type="match status" value="1"/>
</dbReference>
<gene>
    <name evidence="3" type="ORF">POL72_03395</name>
</gene>
<evidence type="ECO:0000256" key="1">
    <source>
        <dbReference type="ARBA" id="ARBA00022553"/>
    </source>
</evidence>
<dbReference type="PANTHER" id="PTHR33745">
    <property type="entry name" value="RSBT ANTAGONIST PROTEIN RSBS-RELATED"/>
    <property type="match status" value="1"/>
</dbReference>
<evidence type="ECO:0000313" key="3">
    <source>
        <dbReference type="EMBL" id="MDC0676771.1"/>
    </source>
</evidence>
<dbReference type="InterPro" id="IPR051932">
    <property type="entry name" value="Bact_StressResp_Reg"/>
</dbReference>